<dbReference type="HOGENOM" id="CLU_2689147_0_0_1"/>
<evidence type="ECO:0000256" key="1">
    <source>
        <dbReference type="SAM" id="MobiDB-lite"/>
    </source>
</evidence>
<reference evidence="2 3" key="1">
    <citation type="submission" date="2015-01" db="EMBL/GenBank/DDBJ databases">
        <title>The Genome Sequence of Rhinocladiella mackenzie CBS 650.93.</title>
        <authorList>
            <consortium name="The Broad Institute Genomics Platform"/>
            <person name="Cuomo C."/>
            <person name="de Hoog S."/>
            <person name="Gorbushina A."/>
            <person name="Stielow B."/>
            <person name="Teixiera M."/>
            <person name="Abouelleil A."/>
            <person name="Chapman S.B."/>
            <person name="Priest M."/>
            <person name="Young S.K."/>
            <person name="Wortman J."/>
            <person name="Nusbaum C."/>
            <person name="Birren B."/>
        </authorList>
    </citation>
    <scope>NUCLEOTIDE SEQUENCE [LARGE SCALE GENOMIC DNA]</scope>
    <source>
        <strain evidence="2 3">CBS 650.93</strain>
    </source>
</reference>
<dbReference type="Proteomes" id="UP000053617">
    <property type="component" value="Unassembled WGS sequence"/>
</dbReference>
<dbReference type="AlphaFoldDB" id="A0A0D2ISU8"/>
<gene>
    <name evidence="2" type="ORF">Z518_10762</name>
</gene>
<accession>A0A0D2ISU8</accession>
<dbReference type="RefSeq" id="XP_013267047.1">
    <property type="nucleotide sequence ID" value="XM_013411593.1"/>
</dbReference>
<name>A0A0D2ISU8_9EURO</name>
<protein>
    <submittedName>
        <fullName evidence="2">Uncharacterized protein</fullName>
    </submittedName>
</protein>
<organism evidence="2 3">
    <name type="scientific">Rhinocladiella mackenziei CBS 650.93</name>
    <dbReference type="NCBI Taxonomy" id="1442369"/>
    <lineage>
        <taxon>Eukaryota</taxon>
        <taxon>Fungi</taxon>
        <taxon>Dikarya</taxon>
        <taxon>Ascomycota</taxon>
        <taxon>Pezizomycotina</taxon>
        <taxon>Eurotiomycetes</taxon>
        <taxon>Chaetothyriomycetidae</taxon>
        <taxon>Chaetothyriales</taxon>
        <taxon>Herpotrichiellaceae</taxon>
        <taxon>Rhinocladiella</taxon>
    </lineage>
</organism>
<feature type="region of interest" description="Disordered" evidence="1">
    <location>
        <begin position="1"/>
        <end position="26"/>
    </location>
</feature>
<sequence length="74" mass="8496">MQSEESPPELNIPSSPNCEIGLSPDDPVDLDNLLRVEKEMQEKDEILPDEVQAANPDKSDKFWKIVISSFRRRK</sequence>
<keyword evidence="3" id="KW-1185">Reference proteome</keyword>
<dbReference type="EMBL" id="KN847484">
    <property type="protein sequence ID" value="KIW99834.1"/>
    <property type="molecule type" value="Genomic_DNA"/>
</dbReference>
<dbReference type="VEuPathDB" id="FungiDB:Z518_10762"/>
<evidence type="ECO:0000313" key="3">
    <source>
        <dbReference type="Proteomes" id="UP000053617"/>
    </source>
</evidence>
<proteinExistence type="predicted"/>
<dbReference type="GeneID" id="25298833"/>
<evidence type="ECO:0000313" key="2">
    <source>
        <dbReference type="EMBL" id="KIW99834.1"/>
    </source>
</evidence>